<name>A0A4R5DJW8_9BACT</name>
<gene>
    <name evidence="3" type="ORF">E0F88_14640</name>
</gene>
<dbReference type="RefSeq" id="WP_131959020.1">
    <property type="nucleotide sequence ID" value="NZ_SMFL01000005.1"/>
</dbReference>
<organism evidence="3 4">
    <name type="scientific">Dyadobacter psychrotolerans</name>
    <dbReference type="NCBI Taxonomy" id="2541721"/>
    <lineage>
        <taxon>Bacteria</taxon>
        <taxon>Pseudomonadati</taxon>
        <taxon>Bacteroidota</taxon>
        <taxon>Cytophagia</taxon>
        <taxon>Cytophagales</taxon>
        <taxon>Spirosomataceae</taxon>
        <taxon>Dyadobacter</taxon>
    </lineage>
</organism>
<evidence type="ECO:0000313" key="4">
    <source>
        <dbReference type="Proteomes" id="UP000294850"/>
    </source>
</evidence>
<evidence type="ECO:0000259" key="2">
    <source>
        <dbReference type="SMART" id="SM00867"/>
    </source>
</evidence>
<keyword evidence="4" id="KW-1185">Reference proteome</keyword>
<dbReference type="Proteomes" id="UP000294850">
    <property type="component" value="Unassembled WGS sequence"/>
</dbReference>
<feature type="domain" description="Lipid/polyisoprenoid-binding YceI-like" evidence="2">
    <location>
        <begin position="30"/>
        <end position="207"/>
    </location>
</feature>
<evidence type="ECO:0000313" key="3">
    <source>
        <dbReference type="EMBL" id="TDE14436.1"/>
    </source>
</evidence>
<keyword evidence="1" id="KW-0732">Signal</keyword>
<evidence type="ECO:0000256" key="1">
    <source>
        <dbReference type="SAM" id="SignalP"/>
    </source>
</evidence>
<proteinExistence type="predicted"/>
<dbReference type="SMART" id="SM00867">
    <property type="entry name" value="YceI"/>
    <property type="match status" value="1"/>
</dbReference>
<dbReference type="OrthoDB" id="951410at2"/>
<dbReference type="AlphaFoldDB" id="A0A4R5DJW8"/>
<protein>
    <submittedName>
        <fullName evidence="3">YceI family protein</fullName>
    </submittedName>
</protein>
<feature type="chain" id="PRO_5020360979" evidence="1">
    <location>
        <begin position="26"/>
        <end position="211"/>
    </location>
</feature>
<comment type="caution">
    <text evidence="3">The sequence shown here is derived from an EMBL/GenBank/DDBJ whole genome shotgun (WGS) entry which is preliminary data.</text>
</comment>
<reference evidence="3 4" key="1">
    <citation type="submission" date="2019-03" db="EMBL/GenBank/DDBJ databases">
        <title>Dyadobacter AR-3-6 sp. nov., isolated from arctic soil.</title>
        <authorList>
            <person name="Chaudhary D.K."/>
        </authorList>
    </citation>
    <scope>NUCLEOTIDE SEQUENCE [LARGE SCALE GENOMIC DNA]</scope>
    <source>
        <strain evidence="3 4">AR-3-6</strain>
    </source>
</reference>
<feature type="signal peptide" evidence="1">
    <location>
        <begin position="1"/>
        <end position="25"/>
    </location>
</feature>
<dbReference type="Pfam" id="PF04264">
    <property type="entry name" value="YceI"/>
    <property type="match status" value="1"/>
</dbReference>
<dbReference type="InterPro" id="IPR007372">
    <property type="entry name" value="Lipid/polyisoprenoid-bd_YceI"/>
</dbReference>
<dbReference type="SUPFAM" id="SSF101874">
    <property type="entry name" value="YceI-like"/>
    <property type="match status" value="1"/>
</dbReference>
<dbReference type="Gene3D" id="2.40.128.110">
    <property type="entry name" value="Lipid/polyisoprenoid-binding, YceI-like"/>
    <property type="match status" value="1"/>
</dbReference>
<dbReference type="PROSITE" id="PS51257">
    <property type="entry name" value="PROKAR_LIPOPROTEIN"/>
    <property type="match status" value="1"/>
</dbReference>
<dbReference type="InterPro" id="IPR036761">
    <property type="entry name" value="TTHA0802/YceI-like_sf"/>
</dbReference>
<dbReference type="PANTHER" id="PTHR34406:SF1">
    <property type="entry name" value="PROTEIN YCEI"/>
    <property type="match status" value="1"/>
</dbReference>
<dbReference type="EMBL" id="SMFL01000005">
    <property type="protein sequence ID" value="TDE14436.1"/>
    <property type="molecule type" value="Genomic_DNA"/>
</dbReference>
<dbReference type="PANTHER" id="PTHR34406">
    <property type="entry name" value="PROTEIN YCEI"/>
    <property type="match status" value="1"/>
</dbReference>
<accession>A0A4R5DJW8</accession>
<sequence length="211" mass="23315">MKINRLMKNAVIIILAALLTCGCNSKSTEHYRVDRSKSVVEWKGYLKNGDFNSGTISVKSDSMIVKDGKVVAGSFSMPLSSMVNKNLPNDALKKQIVHHLQSADFFNMAMYPAVQFTMTGIVSYSGRNPEAVAGAQHLISGDLAILGEKHSISFPAKIILDEEKISVEGKVSIDRTRWSMTYASDESSPDGLYIKPFIDLHLKLFGRKIQD</sequence>